<dbReference type="Proteomes" id="UP001500298">
    <property type="component" value="Unassembled WGS sequence"/>
</dbReference>
<evidence type="ECO:0000313" key="3">
    <source>
        <dbReference type="Proteomes" id="UP001500298"/>
    </source>
</evidence>
<dbReference type="Pfam" id="PF11351">
    <property type="entry name" value="GTA_holin_3TM"/>
    <property type="match status" value="1"/>
</dbReference>
<organism evidence="2 3">
    <name type="scientific">Algivirga pacifica</name>
    <dbReference type="NCBI Taxonomy" id="1162670"/>
    <lineage>
        <taxon>Bacteria</taxon>
        <taxon>Pseudomonadati</taxon>
        <taxon>Bacteroidota</taxon>
        <taxon>Cytophagia</taxon>
        <taxon>Cytophagales</taxon>
        <taxon>Flammeovirgaceae</taxon>
        <taxon>Algivirga</taxon>
    </lineage>
</organism>
<keyword evidence="1" id="KW-0812">Transmembrane</keyword>
<evidence type="ECO:0000313" key="2">
    <source>
        <dbReference type="EMBL" id="GAA4839500.1"/>
    </source>
</evidence>
<evidence type="ECO:0000256" key="1">
    <source>
        <dbReference type="SAM" id="Phobius"/>
    </source>
</evidence>
<keyword evidence="1" id="KW-1133">Transmembrane helix</keyword>
<reference evidence="3" key="1">
    <citation type="journal article" date="2019" name="Int. J. Syst. Evol. Microbiol.">
        <title>The Global Catalogue of Microorganisms (GCM) 10K type strain sequencing project: providing services to taxonomists for standard genome sequencing and annotation.</title>
        <authorList>
            <consortium name="The Broad Institute Genomics Platform"/>
            <consortium name="The Broad Institute Genome Sequencing Center for Infectious Disease"/>
            <person name="Wu L."/>
            <person name="Ma J."/>
        </authorList>
    </citation>
    <scope>NUCLEOTIDE SEQUENCE [LARGE SCALE GENOMIC DNA]</scope>
    <source>
        <strain evidence="3">JCM 18326</strain>
    </source>
</reference>
<feature type="transmembrane region" description="Helical" evidence="1">
    <location>
        <begin position="75"/>
        <end position="96"/>
    </location>
</feature>
<dbReference type="EMBL" id="BAABJX010000038">
    <property type="protein sequence ID" value="GAA4839500.1"/>
    <property type="molecule type" value="Genomic_DNA"/>
</dbReference>
<accession>A0ABP9DGF3</accession>
<comment type="caution">
    <text evidence="2">The sequence shown here is derived from an EMBL/GenBank/DDBJ whole genome shotgun (WGS) entry which is preliminary data.</text>
</comment>
<keyword evidence="1" id="KW-0472">Membrane</keyword>
<sequence length="132" mass="15110">MDWIKKLLTSSAGELIEKTDKLIDNVTTTKEEKLQLKHQLSDMILQHLTELMQLRMQTVMAEMTGSKLQRLWRPVLMLSFGFVILYAKFAAPAFGLPNTELEPQFWELLELGIGGYVIGRSVEKVTESIKLK</sequence>
<dbReference type="InterPro" id="IPR021497">
    <property type="entry name" value="GTA_holin_3TM"/>
</dbReference>
<protein>
    <recommendedName>
        <fullName evidence="4">Holin of 3TMs, for gene-transfer release</fullName>
    </recommendedName>
</protein>
<gene>
    <name evidence="2" type="ORF">GCM10023331_25850</name>
</gene>
<dbReference type="RefSeq" id="WP_345372441.1">
    <property type="nucleotide sequence ID" value="NZ_BAABJX010000038.1"/>
</dbReference>
<name>A0ABP9DGF3_9BACT</name>
<evidence type="ECO:0008006" key="4">
    <source>
        <dbReference type="Google" id="ProtNLM"/>
    </source>
</evidence>
<keyword evidence="3" id="KW-1185">Reference proteome</keyword>
<proteinExistence type="predicted"/>